<dbReference type="Proteomes" id="UP000683360">
    <property type="component" value="Unassembled WGS sequence"/>
</dbReference>
<organism evidence="1 2">
    <name type="scientific">Mytilus edulis</name>
    <name type="common">Blue mussel</name>
    <dbReference type="NCBI Taxonomy" id="6550"/>
    <lineage>
        <taxon>Eukaryota</taxon>
        <taxon>Metazoa</taxon>
        <taxon>Spiralia</taxon>
        <taxon>Lophotrochozoa</taxon>
        <taxon>Mollusca</taxon>
        <taxon>Bivalvia</taxon>
        <taxon>Autobranchia</taxon>
        <taxon>Pteriomorphia</taxon>
        <taxon>Mytilida</taxon>
        <taxon>Mytiloidea</taxon>
        <taxon>Mytilidae</taxon>
        <taxon>Mytilinae</taxon>
        <taxon>Mytilus</taxon>
    </lineage>
</organism>
<dbReference type="AlphaFoldDB" id="A0A8S3V2F5"/>
<keyword evidence="2" id="KW-1185">Reference proteome</keyword>
<dbReference type="EMBL" id="CAJPWZ010003102">
    <property type="protein sequence ID" value="CAG2251917.1"/>
    <property type="molecule type" value="Genomic_DNA"/>
</dbReference>
<comment type="caution">
    <text evidence="1">The sequence shown here is derived from an EMBL/GenBank/DDBJ whole genome shotgun (WGS) entry which is preliminary data.</text>
</comment>
<protein>
    <recommendedName>
        <fullName evidence="3">PDZ domain-containing protein</fullName>
    </recommendedName>
</protein>
<dbReference type="OrthoDB" id="6054678at2759"/>
<accession>A0A8S3V2F5</accession>
<proteinExistence type="predicted"/>
<reference evidence="1" key="1">
    <citation type="submission" date="2021-03" db="EMBL/GenBank/DDBJ databases">
        <authorList>
            <person name="Bekaert M."/>
        </authorList>
    </citation>
    <scope>NUCLEOTIDE SEQUENCE</scope>
</reference>
<evidence type="ECO:0000313" key="2">
    <source>
        <dbReference type="Proteomes" id="UP000683360"/>
    </source>
</evidence>
<evidence type="ECO:0000313" key="1">
    <source>
        <dbReference type="EMBL" id="CAG2251917.1"/>
    </source>
</evidence>
<evidence type="ECO:0008006" key="3">
    <source>
        <dbReference type="Google" id="ProtNLM"/>
    </source>
</evidence>
<gene>
    <name evidence="1" type="ORF">MEDL_63515</name>
</gene>
<sequence length="385" mass="44727">MLKYYTRVQKEEAMSVSDSCGTIDNSEEDDGFEETAVLRRSNGPNRGRELSSRDSIVYKYETLCHCEVECRCHVQQNLRESTAMEVIDTTTRRSVIDFMVKEDVVKGGMNLRSNDYGHFMEITDTRNKYPSNMALRNTDNILGINNQAVDQYHHNIVLEMFRNMIQASTEEPLSLIVERQEENGNKDIIEIEVKVEVEFQYEPIVKIEANICHSASYNLNIKCVKYLECVDCRIHNGGKTNYYVTTDKIDNIHMRPLRHSDKKKNIFKCYKFHGLCIQRGRRPIPMFIGVFKSYEDNEFVMASSKTTLSLINIPTKLNTNIRQITRADPRFFIVSRTDSGHSYFESLQHRGSYWKFNGNTLGLARRSNMEAMSSYDSHFRFVPVD</sequence>
<name>A0A8S3V2F5_MYTED</name>